<dbReference type="PRINTS" id="PR00364">
    <property type="entry name" value="DISEASERSIST"/>
</dbReference>
<keyword evidence="9" id="KW-0611">Plant defense</keyword>
<dbReference type="InterPro" id="IPR027417">
    <property type="entry name" value="P-loop_NTPase"/>
</dbReference>
<evidence type="ECO:0000259" key="13">
    <source>
        <dbReference type="Pfam" id="PF23559"/>
    </source>
</evidence>
<evidence type="ECO:0000256" key="7">
    <source>
        <dbReference type="ARBA" id="ARBA00022737"/>
    </source>
</evidence>
<sequence>MAVAAYAALLNLYNVLESIQLPARRSRLHLYTQQLENLQEKLKFLRDFLELHSQRRSQEMKELTRLISMVADKAEDLIDLHVVRQLAQGSDDDDHKIDPVAALSSFCQDISRVDDKIDFVIKGLTKMEEEWGAVPQQKPIASGLPTSSTSPFSGKKTMVGFDEYLIQIMDELTRNDCDLLILPIVGMGGIGKTTLALSVFDHLSIVEHFDMRNWSPVSQEYIVKEILLDLLDIKKDHEKGESAGELGQKLYQKLFGRRYLIVLDDVWSTNVWDDLKAFFPNNRNGSRVLVTTRLLDVARSLGSHDHYLTINFLDEDKSWSLICEKVFAQEECPYPELEEIGKNIAKDCDGLPLAIVVTGGLLAKSNMTQEYWKFVAENMRSFSNSEGDGHCSRILSLSYNHLPIHLKLCFLYWRNFPEDHQTSRSKLIKLWLVEGILKPAEGKTLEEAGDEYLNELIGRNLIIVIDQGHWNSPALVMHDLLRDLCLREYEKEHFILVPRVQHVSLAEEGIEMCFICGNEFRLERIHLLEVNATSQSTSFASLLVCKTCQNMYSSLPRLRVVRMKYFVQTNLECLHPTRLRCLKLSSRRELEFTTASTVLPLLWNLQILKTRYLEVLPRKIWDIPQLRHISTWELTLLDPIAAKDCTILKNLQTLTHVRDFRCTDEVIKRTPNMRKMAIYYSESNVEWSYYCLYNLARLHKLERLDFSATRFLVKHIAFPPSLKRLVLSGCEIPWKHMTIIGSLPNLKELHLNDNAFEGSEWNPVEGEFSRLEKLRIVNSDLVWWRAENIHFPNLKCFSFTSMHKLEEIPLSIGDIATLEEMSLYLCKESVIESAKQIVEEQRNNGNQSLQLFLPGTKFNVS</sequence>
<dbReference type="SUPFAM" id="SSF52058">
    <property type="entry name" value="L domain-like"/>
    <property type="match status" value="1"/>
</dbReference>
<dbReference type="InterPro" id="IPR002182">
    <property type="entry name" value="NB-ARC"/>
</dbReference>
<evidence type="ECO:0000256" key="9">
    <source>
        <dbReference type="ARBA" id="ARBA00022821"/>
    </source>
</evidence>
<dbReference type="GO" id="GO:0043531">
    <property type="term" value="F:ADP binding"/>
    <property type="evidence" value="ECO:0007669"/>
    <property type="project" value="InterPro"/>
</dbReference>
<dbReference type="Gene3D" id="3.40.50.300">
    <property type="entry name" value="P-loop containing nucleotide triphosphate hydrolases"/>
    <property type="match status" value="1"/>
</dbReference>
<dbReference type="Gene3D" id="1.10.8.430">
    <property type="entry name" value="Helical domain of apoptotic protease-activating factors"/>
    <property type="match status" value="1"/>
</dbReference>
<accession>A0AAE2CWQ4</accession>
<evidence type="ECO:0000313" key="14">
    <source>
        <dbReference type="EMBL" id="KAK4437283.1"/>
    </source>
</evidence>
<dbReference type="InterPro" id="IPR044974">
    <property type="entry name" value="Disease_R_plants"/>
</dbReference>
<dbReference type="FunFam" id="1.10.10.10:FF:000322">
    <property type="entry name" value="Probable disease resistance protein At1g63360"/>
    <property type="match status" value="1"/>
</dbReference>
<dbReference type="InterPro" id="IPR042197">
    <property type="entry name" value="Apaf_helical"/>
</dbReference>
<name>A0AAE2CWQ4_9LAMI</name>
<keyword evidence="4" id="KW-0963">Cytoplasm</keyword>
<evidence type="ECO:0000256" key="6">
    <source>
        <dbReference type="ARBA" id="ARBA00022667"/>
    </source>
</evidence>
<dbReference type="Pfam" id="PF23559">
    <property type="entry name" value="WHD_DRP"/>
    <property type="match status" value="1"/>
</dbReference>
<dbReference type="InterPro" id="IPR058922">
    <property type="entry name" value="WHD_DRP"/>
</dbReference>
<dbReference type="PANTHER" id="PTHR23155:SF1152">
    <property type="entry name" value="AAA+ ATPASE DOMAIN-CONTAINING PROTEIN"/>
    <property type="match status" value="1"/>
</dbReference>
<feature type="coiled-coil region" evidence="11">
    <location>
        <begin position="28"/>
        <end position="55"/>
    </location>
</feature>
<keyword evidence="7" id="KW-0677">Repeat</keyword>
<proteinExistence type="inferred from homology"/>
<keyword evidence="8" id="KW-0547">Nucleotide-binding</keyword>
<evidence type="ECO:0000256" key="1">
    <source>
        <dbReference type="ARBA" id="ARBA00002074"/>
    </source>
</evidence>
<dbReference type="PANTHER" id="PTHR23155">
    <property type="entry name" value="DISEASE RESISTANCE PROTEIN RP"/>
    <property type="match status" value="1"/>
</dbReference>
<keyword evidence="15" id="KW-1185">Reference proteome</keyword>
<dbReference type="EMBL" id="JACGWO010000001">
    <property type="protein sequence ID" value="KAK4437283.1"/>
    <property type="molecule type" value="Genomic_DNA"/>
</dbReference>
<dbReference type="Proteomes" id="UP001293254">
    <property type="component" value="Unassembled WGS sequence"/>
</dbReference>
<dbReference type="GO" id="GO:0051607">
    <property type="term" value="P:defense response to virus"/>
    <property type="evidence" value="ECO:0007669"/>
    <property type="project" value="UniProtKB-ARBA"/>
</dbReference>
<reference evidence="14" key="2">
    <citation type="journal article" date="2024" name="Plant">
        <title>Genomic evolution and insights into agronomic trait innovations of Sesamum species.</title>
        <authorList>
            <person name="Miao H."/>
            <person name="Wang L."/>
            <person name="Qu L."/>
            <person name="Liu H."/>
            <person name="Sun Y."/>
            <person name="Le M."/>
            <person name="Wang Q."/>
            <person name="Wei S."/>
            <person name="Zheng Y."/>
            <person name="Lin W."/>
            <person name="Duan Y."/>
            <person name="Cao H."/>
            <person name="Xiong S."/>
            <person name="Wang X."/>
            <person name="Wei L."/>
            <person name="Li C."/>
            <person name="Ma Q."/>
            <person name="Ju M."/>
            <person name="Zhao R."/>
            <person name="Li G."/>
            <person name="Mu C."/>
            <person name="Tian Q."/>
            <person name="Mei H."/>
            <person name="Zhang T."/>
            <person name="Gao T."/>
            <person name="Zhang H."/>
        </authorList>
    </citation>
    <scope>NUCLEOTIDE SEQUENCE</scope>
    <source>
        <strain evidence="14">3651</strain>
    </source>
</reference>
<evidence type="ECO:0000256" key="2">
    <source>
        <dbReference type="ARBA" id="ARBA00004496"/>
    </source>
</evidence>
<evidence type="ECO:0000256" key="5">
    <source>
        <dbReference type="ARBA" id="ARBA00022614"/>
    </source>
</evidence>
<dbReference type="FunFam" id="1.10.8.430:FF:000003">
    <property type="entry name" value="Probable disease resistance protein At5g66910"/>
    <property type="match status" value="1"/>
</dbReference>
<dbReference type="Pfam" id="PF00931">
    <property type="entry name" value="NB-ARC"/>
    <property type="match status" value="1"/>
</dbReference>
<dbReference type="GO" id="GO:0009626">
    <property type="term" value="P:plant-type hypersensitive response"/>
    <property type="evidence" value="ECO:0007669"/>
    <property type="project" value="UniProtKB-KW"/>
</dbReference>
<dbReference type="GO" id="GO:0005737">
    <property type="term" value="C:cytoplasm"/>
    <property type="evidence" value="ECO:0007669"/>
    <property type="project" value="UniProtKB-SubCell"/>
</dbReference>
<feature type="domain" description="Disease resistance protein winged helix" evidence="13">
    <location>
        <begin position="416"/>
        <end position="485"/>
    </location>
</feature>
<dbReference type="Gene3D" id="1.10.10.10">
    <property type="entry name" value="Winged helix-like DNA-binding domain superfamily/Winged helix DNA-binding domain"/>
    <property type="match status" value="1"/>
</dbReference>
<evidence type="ECO:0000259" key="12">
    <source>
        <dbReference type="Pfam" id="PF00931"/>
    </source>
</evidence>
<protein>
    <submittedName>
        <fullName evidence="14">Late blight resistance proteinR1B-8</fullName>
    </submittedName>
</protein>
<feature type="domain" description="NB-ARC" evidence="12">
    <location>
        <begin position="166"/>
        <end position="331"/>
    </location>
</feature>
<dbReference type="InterPro" id="IPR036388">
    <property type="entry name" value="WH-like_DNA-bd_sf"/>
</dbReference>
<comment type="similarity">
    <text evidence="3">Belongs to the disease resistance NB-LRR family.</text>
</comment>
<evidence type="ECO:0000256" key="4">
    <source>
        <dbReference type="ARBA" id="ARBA00022490"/>
    </source>
</evidence>
<evidence type="ECO:0000256" key="3">
    <source>
        <dbReference type="ARBA" id="ARBA00008894"/>
    </source>
</evidence>
<keyword evidence="11" id="KW-0175">Coiled coil</keyword>
<dbReference type="FunFam" id="3.40.50.300:FF:001091">
    <property type="entry name" value="Probable disease resistance protein At1g61300"/>
    <property type="match status" value="1"/>
</dbReference>
<organism evidence="14 15">
    <name type="scientific">Sesamum alatum</name>
    <dbReference type="NCBI Taxonomy" id="300844"/>
    <lineage>
        <taxon>Eukaryota</taxon>
        <taxon>Viridiplantae</taxon>
        <taxon>Streptophyta</taxon>
        <taxon>Embryophyta</taxon>
        <taxon>Tracheophyta</taxon>
        <taxon>Spermatophyta</taxon>
        <taxon>Magnoliopsida</taxon>
        <taxon>eudicotyledons</taxon>
        <taxon>Gunneridae</taxon>
        <taxon>Pentapetalae</taxon>
        <taxon>asterids</taxon>
        <taxon>lamiids</taxon>
        <taxon>Lamiales</taxon>
        <taxon>Pedaliaceae</taxon>
        <taxon>Sesamum</taxon>
    </lineage>
</organism>
<dbReference type="AlphaFoldDB" id="A0AAE2CWQ4"/>
<comment type="function">
    <text evidence="1">Confers resistance to late blight (Phytophthora infestans) races carrying the avirulence gene Avr1. Resistance proteins guard the plant against pathogens that contain an appropriate avirulence protein via an indirect interaction with this avirulence protein. That triggers a defense system including the hypersensitive response, which restricts the pathogen growth.</text>
</comment>
<evidence type="ECO:0000256" key="11">
    <source>
        <dbReference type="SAM" id="Coils"/>
    </source>
</evidence>
<evidence type="ECO:0000256" key="10">
    <source>
        <dbReference type="ARBA" id="ARBA00022840"/>
    </source>
</evidence>
<evidence type="ECO:0000256" key="8">
    <source>
        <dbReference type="ARBA" id="ARBA00022741"/>
    </source>
</evidence>
<keyword evidence="5" id="KW-0433">Leucine-rich repeat</keyword>
<evidence type="ECO:0000313" key="15">
    <source>
        <dbReference type="Proteomes" id="UP001293254"/>
    </source>
</evidence>
<dbReference type="SUPFAM" id="SSF52540">
    <property type="entry name" value="P-loop containing nucleoside triphosphate hydrolases"/>
    <property type="match status" value="1"/>
</dbReference>
<dbReference type="GO" id="GO:0005524">
    <property type="term" value="F:ATP binding"/>
    <property type="evidence" value="ECO:0007669"/>
    <property type="project" value="UniProtKB-KW"/>
</dbReference>
<keyword evidence="6" id="KW-0381">Hypersensitive response</keyword>
<gene>
    <name evidence="14" type="ORF">Salat_0062200</name>
</gene>
<dbReference type="InterPro" id="IPR032675">
    <property type="entry name" value="LRR_dom_sf"/>
</dbReference>
<comment type="subcellular location">
    <subcellularLocation>
        <location evidence="2">Cytoplasm</location>
    </subcellularLocation>
</comment>
<dbReference type="Gene3D" id="3.80.10.10">
    <property type="entry name" value="Ribonuclease Inhibitor"/>
    <property type="match status" value="1"/>
</dbReference>
<dbReference type="Gene3D" id="1.20.5.4130">
    <property type="match status" value="1"/>
</dbReference>
<reference evidence="14" key="1">
    <citation type="submission" date="2020-06" db="EMBL/GenBank/DDBJ databases">
        <authorList>
            <person name="Li T."/>
            <person name="Hu X."/>
            <person name="Zhang T."/>
            <person name="Song X."/>
            <person name="Zhang H."/>
            <person name="Dai N."/>
            <person name="Sheng W."/>
            <person name="Hou X."/>
            <person name="Wei L."/>
        </authorList>
    </citation>
    <scope>NUCLEOTIDE SEQUENCE</scope>
    <source>
        <strain evidence="14">3651</strain>
        <tissue evidence="14">Leaf</tissue>
    </source>
</reference>
<keyword evidence="10" id="KW-0067">ATP-binding</keyword>
<comment type="caution">
    <text evidence="14">The sequence shown here is derived from an EMBL/GenBank/DDBJ whole genome shotgun (WGS) entry which is preliminary data.</text>
</comment>